<dbReference type="Proteomes" id="UP000076796">
    <property type="component" value="Unassembled WGS sequence"/>
</dbReference>
<evidence type="ECO:0000313" key="3">
    <source>
        <dbReference type="Proteomes" id="UP000076796"/>
    </source>
</evidence>
<dbReference type="OrthoDB" id="2662505at2"/>
<gene>
    <name evidence="2" type="ORF">AWU65_21385</name>
</gene>
<feature type="transmembrane region" description="Helical" evidence="1">
    <location>
        <begin position="305"/>
        <end position="323"/>
    </location>
</feature>
<feature type="transmembrane region" description="Helical" evidence="1">
    <location>
        <begin position="100"/>
        <end position="118"/>
    </location>
</feature>
<evidence type="ECO:0000256" key="1">
    <source>
        <dbReference type="SAM" id="Phobius"/>
    </source>
</evidence>
<feature type="transmembrane region" description="Helical" evidence="1">
    <location>
        <begin position="394"/>
        <end position="413"/>
    </location>
</feature>
<keyword evidence="1" id="KW-0472">Membrane</keyword>
<feature type="transmembrane region" description="Helical" evidence="1">
    <location>
        <begin position="124"/>
        <end position="144"/>
    </location>
</feature>
<proteinExistence type="predicted"/>
<evidence type="ECO:0000313" key="2">
    <source>
        <dbReference type="EMBL" id="KZS48302.1"/>
    </source>
</evidence>
<dbReference type="EMBL" id="LWMH01000001">
    <property type="protein sequence ID" value="KZS48302.1"/>
    <property type="molecule type" value="Genomic_DNA"/>
</dbReference>
<dbReference type="GeneID" id="97556176"/>
<feature type="transmembrane region" description="Helical" evidence="1">
    <location>
        <begin position="6"/>
        <end position="28"/>
    </location>
</feature>
<sequence length="691" mass="81361">MTSKDVLILVFIISLLLFAITMGIVLWLSRRRVFHRGSVGRAEMGENKPLREMYRQWFQLAYMYGVKIPLVRSYLKRIRQRIAIIHPYDEIALRFETMKLAFAITGTLTLTALLLIWSQPDFGFMVIVILAAAVINNMLVEMFINRLERRVLVQSVELFSLVRHHYQQHGMVEEALYEGAETSGHEISIHAHRIYNALVSNDPDEELERYYEVAPNRYLKAFAGISHLVMEFGDHARKQGSIYLHGLSGLKKEIQLEILRRDKLDYLMKGLNVIALAPVFFTKPIERWARSSFPSMDEFYMSKLGFITKISIYVIILISYVLLQKLQQNRETDYRAGVEKKVTWEERLYRISFVRRLVDMMAPSPGTLNYDRQLRLLKESNARIKFEWLYVRRLTFFFLAFFLSLSVAMGLHVQAKHQLLYVPAALNNSLFGQMSEIERRQAEETVEQDRLLMEQLQMSPNVTHDQVKHMVSETDQMGLTMEQLDIITDRIMIKLQRYDGEYLKWWELLLSFLTGMAAYGAPLWLLYFHRKVRNMEMRHEVYQFQTVISILRGMERISVEGILEWLNRFAVIFKIPIQKSLLHYEHGAQLALLELKEDVWFPDFQRLVDKLLLAVDKVPIKDVFDDLDGEMIFSFEQRKQEYEAMIDTKAAWARLIGFTPMYALIFMYLVIPLIGMSFSQMETYYEQIQRL</sequence>
<dbReference type="RefSeq" id="WP_063479258.1">
    <property type="nucleotide sequence ID" value="NZ_CP147845.1"/>
</dbReference>
<evidence type="ECO:0008006" key="4">
    <source>
        <dbReference type="Google" id="ProtNLM"/>
    </source>
</evidence>
<protein>
    <recommendedName>
        <fullName evidence="4">GTPase SAR1</fullName>
    </recommendedName>
</protein>
<feature type="transmembrane region" description="Helical" evidence="1">
    <location>
        <begin position="655"/>
        <end position="675"/>
    </location>
</feature>
<keyword evidence="3" id="KW-1185">Reference proteome</keyword>
<feature type="transmembrane region" description="Helical" evidence="1">
    <location>
        <begin position="266"/>
        <end position="285"/>
    </location>
</feature>
<comment type="caution">
    <text evidence="2">The sequence shown here is derived from an EMBL/GenBank/DDBJ whole genome shotgun (WGS) entry which is preliminary data.</text>
</comment>
<reference evidence="2" key="1">
    <citation type="journal article" date="2016" name="Genome Announc.">
        <title>Draft genomes of two strains of Paenibacillus glucanolyticus with capability to degrade lignocellulose.</title>
        <authorList>
            <person name="Mathews S.L."/>
            <person name="Pawlak J."/>
            <person name="Grunden A.M."/>
        </authorList>
    </citation>
    <scope>NUCLEOTIDE SEQUENCE [LARGE SCALE GENOMIC DNA]</scope>
    <source>
        <strain evidence="2">SLM1</strain>
    </source>
</reference>
<accession>A0A163LP69</accession>
<name>A0A163LP69_9BACL</name>
<keyword evidence="1" id="KW-0812">Transmembrane</keyword>
<keyword evidence="1" id="KW-1133">Transmembrane helix</keyword>
<dbReference type="STRING" id="59843.A3958_20505"/>
<organism evidence="2 3">
    <name type="scientific">Paenibacillus glucanolyticus</name>
    <dbReference type="NCBI Taxonomy" id="59843"/>
    <lineage>
        <taxon>Bacteria</taxon>
        <taxon>Bacillati</taxon>
        <taxon>Bacillota</taxon>
        <taxon>Bacilli</taxon>
        <taxon>Bacillales</taxon>
        <taxon>Paenibacillaceae</taxon>
        <taxon>Paenibacillus</taxon>
    </lineage>
</organism>
<dbReference type="AlphaFoldDB" id="A0A163LP69"/>
<feature type="transmembrane region" description="Helical" evidence="1">
    <location>
        <begin position="508"/>
        <end position="528"/>
    </location>
</feature>